<comment type="caution">
    <text evidence="1">The sequence shown here is derived from an EMBL/GenBank/DDBJ whole genome shotgun (WGS) entry which is preliminary data.</text>
</comment>
<evidence type="ECO:0000313" key="2">
    <source>
        <dbReference type="Proteomes" id="UP000478892"/>
    </source>
</evidence>
<name>A0A6L6WL68_9RHOB</name>
<reference evidence="1 2" key="1">
    <citation type="submission" date="2019-12" db="EMBL/GenBank/DDBJ databases">
        <authorList>
            <person name="Zhang Y.-J."/>
        </authorList>
    </citation>
    <scope>NUCLEOTIDE SEQUENCE [LARGE SCALE GENOMIC DNA]</scope>
    <source>
        <strain evidence="1 2">CY05</strain>
    </source>
</reference>
<proteinExistence type="predicted"/>
<gene>
    <name evidence="1" type="ORF">GO984_22495</name>
</gene>
<evidence type="ECO:0000313" key="1">
    <source>
        <dbReference type="EMBL" id="MVO18583.1"/>
    </source>
</evidence>
<organism evidence="1 2">
    <name type="scientific">Parasedimentitalea huanghaiensis</name>
    <dbReference type="NCBI Taxonomy" id="2682100"/>
    <lineage>
        <taxon>Bacteria</taxon>
        <taxon>Pseudomonadati</taxon>
        <taxon>Pseudomonadota</taxon>
        <taxon>Alphaproteobacteria</taxon>
        <taxon>Rhodobacterales</taxon>
        <taxon>Paracoccaceae</taxon>
        <taxon>Parasedimentitalea</taxon>
    </lineage>
</organism>
<sequence length="155" mass="17598">MLQRGFWLYVWRVETPIGERLYVGRTGDSSSPHATAPYTRLGQHLGFAKTQNSLRRLLGEAGIEPDSCAQYDLVSFGPIFPEIGLTPDQDRDEQMALHKPIRDQMAGLEKKLRDALVAAGYEVLNVVHSKKQFDSAHWLMVRTAFSEHFPELKDE</sequence>
<evidence type="ECO:0008006" key="3">
    <source>
        <dbReference type="Google" id="ProtNLM"/>
    </source>
</evidence>
<keyword evidence="2" id="KW-1185">Reference proteome</keyword>
<dbReference type="AlphaFoldDB" id="A0A6L6WL68"/>
<protein>
    <recommendedName>
        <fullName evidence="3">GIY-YIG domain-containing protein</fullName>
    </recommendedName>
</protein>
<dbReference type="Proteomes" id="UP000478892">
    <property type="component" value="Unassembled WGS sequence"/>
</dbReference>
<accession>A0A6L6WL68</accession>
<dbReference type="EMBL" id="WQLV01000026">
    <property type="protein sequence ID" value="MVO18583.1"/>
    <property type="molecule type" value="Genomic_DNA"/>
</dbReference>